<sequence length="42" mass="4471">CAGSSTALRRQPDQESIWSVSWHFSGAGTSRVIRLGLTSGAH</sequence>
<evidence type="ECO:0000313" key="1">
    <source>
        <dbReference type="EMBL" id="CAA9500495.1"/>
    </source>
</evidence>
<gene>
    <name evidence="1" type="ORF">AVDCRST_MAG53-1924</name>
</gene>
<feature type="non-terminal residue" evidence="1">
    <location>
        <position position="1"/>
    </location>
</feature>
<accession>A0A6J4SJ74</accession>
<reference evidence="1" key="1">
    <citation type="submission" date="2020-02" db="EMBL/GenBank/DDBJ databases">
        <authorList>
            <person name="Meier V. D."/>
        </authorList>
    </citation>
    <scope>NUCLEOTIDE SEQUENCE</scope>
    <source>
        <strain evidence="1">AVDCRST_MAG53</strain>
    </source>
</reference>
<name>A0A6J4SJ74_9ACTN</name>
<proteinExistence type="predicted"/>
<organism evidence="1">
    <name type="scientific">uncultured Solirubrobacteraceae bacterium</name>
    <dbReference type="NCBI Taxonomy" id="1162706"/>
    <lineage>
        <taxon>Bacteria</taxon>
        <taxon>Bacillati</taxon>
        <taxon>Actinomycetota</taxon>
        <taxon>Thermoleophilia</taxon>
        <taxon>Solirubrobacterales</taxon>
        <taxon>Solirubrobacteraceae</taxon>
        <taxon>environmental samples</taxon>
    </lineage>
</organism>
<protein>
    <submittedName>
        <fullName evidence="1">Uncharacterized protein</fullName>
    </submittedName>
</protein>
<feature type="non-terminal residue" evidence="1">
    <location>
        <position position="42"/>
    </location>
</feature>
<dbReference type="AlphaFoldDB" id="A0A6J4SJ74"/>
<dbReference type="EMBL" id="CADCVR010000064">
    <property type="protein sequence ID" value="CAA9500495.1"/>
    <property type="molecule type" value="Genomic_DNA"/>
</dbReference>